<sequence length="420" mass="46020">MAWPILCPAGRVPSSFKGVKMKRVVLRVFLGLGLILIMAGTGGYILLRNSPAWDGLMLFSEGTRVENFRNLDALFPSDPVRRGTTVWALGEAPHSLPDGYGFEGENRDLAAFLDRTETTGLLVLHQGRIAHEDYRLGADETSLFTSWSVAKSMLSALIGIALEEGYITSIDDPVADYVSALDGSAYGAVPIRHVLTMSSGIGFDENYDNPLSDVYRIFMSFSTGTPLAEVLAGYEAEREPGIYNNYISSDSLVLGLVLESATGIGLAEYAQTRLWAPMGAEADATWSHSVSGETIAMCCFNATLRDYGRFGHLYLQNGARDDVQIVPQDWIEASITPEAPHLQPGDNPASFWRFGYGYHWWIPEDPQGDYLAIGIWGQYIYIDPSREIVIVKKSADAGFDTRDHETVAAFRAIARHVAGG</sequence>
<dbReference type="GO" id="GO:0016787">
    <property type="term" value="F:hydrolase activity"/>
    <property type="evidence" value="ECO:0007669"/>
    <property type="project" value="UniProtKB-KW"/>
</dbReference>
<evidence type="ECO:0000313" key="3">
    <source>
        <dbReference type="EMBL" id="RMA42092.1"/>
    </source>
</evidence>
<feature type="transmembrane region" description="Helical" evidence="1">
    <location>
        <begin position="24"/>
        <end position="47"/>
    </location>
</feature>
<keyword evidence="1" id="KW-0812">Transmembrane</keyword>
<dbReference type="AlphaFoldDB" id="A0A3L9Y0U9"/>
<keyword evidence="1" id="KW-1133">Transmembrane helix</keyword>
<keyword evidence="3" id="KW-0378">Hydrolase</keyword>
<evidence type="ECO:0000313" key="4">
    <source>
        <dbReference type="Proteomes" id="UP000281343"/>
    </source>
</evidence>
<dbReference type="SUPFAM" id="SSF56601">
    <property type="entry name" value="beta-lactamase/transpeptidase-like"/>
    <property type="match status" value="1"/>
</dbReference>
<name>A0A3L9Y0U9_9RHOB</name>
<organism evidence="3 4">
    <name type="scientific">Rhodophyticola porphyridii</name>
    <dbReference type="NCBI Taxonomy" id="1852017"/>
    <lineage>
        <taxon>Bacteria</taxon>
        <taxon>Pseudomonadati</taxon>
        <taxon>Pseudomonadota</taxon>
        <taxon>Alphaproteobacteria</taxon>
        <taxon>Rhodobacterales</taxon>
        <taxon>Roseobacteraceae</taxon>
        <taxon>Rhodophyticola</taxon>
    </lineage>
</organism>
<dbReference type="Pfam" id="PF00144">
    <property type="entry name" value="Beta-lactamase"/>
    <property type="match status" value="1"/>
</dbReference>
<dbReference type="EMBL" id="RCNT01000005">
    <property type="protein sequence ID" value="RMA42092.1"/>
    <property type="molecule type" value="Genomic_DNA"/>
</dbReference>
<gene>
    <name evidence="3" type="ORF">D9R08_11600</name>
</gene>
<accession>A0A3L9Y0U9</accession>
<dbReference type="Gene3D" id="3.40.710.10">
    <property type="entry name" value="DD-peptidase/beta-lactamase superfamily"/>
    <property type="match status" value="1"/>
</dbReference>
<comment type="caution">
    <text evidence="3">The sequence shown here is derived from an EMBL/GenBank/DDBJ whole genome shotgun (WGS) entry which is preliminary data.</text>
</comment>
<dbReference type="PANTHER" id="PTHR43283:SF14">
    <property type="entry name" value="BLL8153 PROTEIN"/>
    <property type="match status" value="1"/>
</dbReference>
<evidence type="ECO:0000256" key="1">
    <source>
        <dbReference type="SAM" id="Phobius"/>
    </source>
</evidence>
<feature type="domain" description="Beta-lactamase-related" evidence="2">
    <location>
        <begin position="117"/>
        <end position="398"/>
    </location>
</feature>
<proteinExistence type="predicted"/>
<keyword evidence="1" id="KW-0472">Membrane</keyword>
<dbReference type="PANTHER" id="PTHR43283">
    <property type="entry name" value="BETA-LACTAMASE-RELATED"/>
    <property type="match status" value="1"/>
</dbReference>
<dbReference type="InterPro" id="IPR012338">
    <property type="entry name" value="Beta-lactam/transpept-like"/>
</dbReference>
<keyword evidence="4" id="KW-1185">Reference proteome</keyword>
<dbReference type="InterPro" id="IPR050789">
    <property type="entry name" value="Diverse_Enzym_Activities"/>
</dbReference>
<dbReference type="InterPro" id="IPR001466">
    <property type="entry name" value="Beta-lactam-related"/>
</dbReference>
<reference evidence="3 4" key="1">
    <citation type="submission" date="2018-10" db="EMBL/GenBank/DDBJ databases">
        <authorList>
            <person name="Jung H.S."/>
            <person name="Jeon C.O."/>
        </authorList>
    </citation>
    <scope>NUCLEOTIDE SEQUENCE [LARGE SCALE GENOMIC DNA]</scope>
    <source>
        <strain evidence="3 4">MA-7-27</strain>
    </source>
</reference>
<dbReference type="Proteomes" id="UP000281343">
    <property type="component" value="Unassembled WGS sequence"/>
</dbReference>
<protein>
    <submittedName>
        <fullName evidence="3">Class C beta-lactamase-related serine hydrolase</fullName>
    </submittedName>
</protein>
<evidence type="ECO:0000259" key="2">
    <source>
        <dbReference type="Pfam" id="PF00144"/>
    </source>
</evidence>